<dbReference type="GeneID" id="35382188"/>
<keyword evidence="3" id="KW-1185">Reference proteome</keyword>
<dbReference type="SUPFAM" id="SSF81383">
    <property type="entry name" value="F-box domain"/>
    <property type="match status" value="1"/>
</dbReference>
<feature type="domain" description="F-box" evidence="1">
    <location>
        <begin position="24"/>
        <end position="59"/>
    </location>
</feature>
<evidence type="ECO:0000313" key="3">
    <source>
        <dbReference type="Proteomes" id="UP000236316"/>
    </source>
</evidence>
<sequence>MKTIHKNDSILLKFYYNRTLMEILNNDCIYTILTHLHPYYSISLSKTCRILYNLINSKQYHNYLVNVYMNNPPLIKLHRTQLMLVILYTNPIKESVKYYFEKLDDLLRMSLESKSSFEDISCIINCNQKVSEWNKKSKKDSIINFAYQLVGKQTEPTLDPKIVKYIIKYNRNDLCYQYLGISCREALIKLLKSGKKLTDYMGCLELGIKLLSIISYCNDDDIRSYVINSRDIISLYKSNPEILEIACLQEMKLGYNLGLSNNDILYNIGNNYKYPSLLLFGYLIGSSIGNNINIEVKLRNINKIRMMDIDEDIRNIGPMLGDHIILRSRRDSKIYSILSEEELVLYRTICKNDKIVLGIKEYYNNIFDLFLSSRCQYDKVCRVMYKEYAQQKGWMNNVSYFLYANDKIERLLVTIRNIPGCTLYCIQGFIEKNASNKLIMYLNKRSEDN</sequence>
<name>A0A2I2L455_9VIRU</name>
<dbReference type="InterPro" id="IPR036047">
    <property type="entry name" value="F-box-like_dom_sf"/>
</dbReference>
<dbReference type="KEGG" id="vg:35382188"/>
<dbReference type="RefSeq" id="YP_009448609.1">
    <property type="nucleotide sequence ID" value="NC_036594.1"/>
</dbReference>
<gene>
    <name evidence="2" type="ORF">ORPV_403</name>
</gene>
<protein>
    <submittedName>
        <fullName evidence="2">F-box domain-containing protein</fullName>
    </submittedName>
</protein>
<dbReference type="InterPro" id="IPR001810">
    <property type="entry name" value="F-box_dom"/>
</dbReference>
<dbReference type="Pfam" id="PF00646">
    <property type="entry name" value="F-box"/>
    <property type="match status" value="1"/>
</dbReference>
<dbReference type="EMBL" id="LT906555">
    <property type="protein sequence ID" value="SNW62307.1"/>
    <property type="molecule type" value="Genomic_DNA"/>
</dbReference>
<reference evidence="2" key="1">
    <citation type="submission" date="2017-08" db="EMBL/GenBank/DDBJ databases">
        <authorList>
            <consortium name="Urmite Genomes"/>
        </authorList>
    </citation>
    <scope>NUCLEOTIDE SEQUENCE [LARGE SCALE GENOMIC DNA]</scope>
    <source>
        <strain evidence="2">IHUMI-LCC2</strain>
    </source>
</reference>
<evidence type="ECO:0000259" key="1">
    <source>
        <dbReference type="Pfam" id="PF00646"/>
    </source>
</evidence>
<proteinExistence type="predicted"/>
<dbReference type="Proteomes" id="UP000236316">
    <property type="component" value="Segment"/>
</dbReference>
<evidence type="ECO:0000313" key="2">
    <source>
        <dbReference type="EMBL" id="SNW62307.1"/>
    </source>
</evidence>
<accession>A0A2I2L455</accession>
<organism evidence="2">
    <name type="scientific">Orpheovirus IHUMI-LCC2</name>
    <dbReference type="NCBI Taxonomy" id="2023057"/>
    <lineage>
        <taxon>Viruses</taxon>
        <taxon>Varidnaviria</taxon>
        <taxon>Bamfordvirae</taxon>
        <taxon>Nucleocytoviricota</taxon>
        <taxon>Megaviricetes</taxon>
        <taxon>Pimascovirales</taxon>
        <taxon>Ocovirineae</taxon>
        <taxon>Orpheoviridae</taxon>
        <taxon>Alphaorpheovirus</taxon>
        <taxon>Alphaorpheovirus massiliense</taxon>
    </lineage>
</organism>